<dbReference type="Proteomes" id="UP000179642">
    <property type="component" value="Unassembled WGS sequence"/>
</dbReference>
<proteinExistence type="predicted"/>
<dbReference type="InterPro" id="IPR018724">
    <property type="entry name" value="2OG-Fe_dioxygenase"/>
</dbReference>
<comment type="caution">
    <text evidence="1">The sequence shown here is derived from an EMBL/GenBank/DDBJ whole genome shotgun (WGS) entry which is preliminary data.</text>
</comment>
<keyword evidence="2" id="KW-1185">Reference proteome</keyword>
<protein>
    <recommendedName>
        <fullName evidence="3">2OG-Fe dioxygenase family protein</fullName>
    </recommendedName>
</protein>
<name>A0A1S2Q3Q3_9ACTN</name>
<dbReference type="GO" id="GO:0051213">
    <property type="term" value="F:dioxygenase activity"/>
    <property type="evidence" value="ECO:0007669"/>
    <property type="project" value="InterPro"/>
</dbReference>
<gene>
    <name evidence="1" type="ORF">BIV23_27750</name>
</gene>
<dbReference type="EMBL" id="MLYO01000049">
    <property type="protein sequence ID" value="OIJ99824.1"/>
    <property type="molecule type" value="Genomic_DNA"/>
</dbReference>
<dbReference type="Pfam" id="PF10014">
    <property type="entry name" value="2OG-Fe_Oxy_2"/>
    <property type="match status" value="1"/>
</dbReference>
<evidence type="ECO:0000313" key="2">
    <source>
        <dbReference type="Proteomes" id="UP000179642"/>
    </source>
</evidence>
<sequence>MPEPYVHLPAAEILESLDAFSETEIKQLRGSWDGLPVDRFMKDGAGYRRRRYSEFHLNRARLVRAPHRAFRQSLAVNPLHGGVSRKFEPIEQEVAESPLLEALVRTLLTRLPGTFDTATGAIGIHQIRIVASRDGSELPAPEGIHEDGHHFVAQVLMLRKDVEGGVSHVYDRNKAPLYTTLLTEPFETVIIDDRRVFHGVSAVEVAGDMPVGVRDMMLVDFFPRAAGALGEASRAAS</sequence>
<dbReference type="AlphaFoldDB" id="A0A1S2Q3Q3"/>
<dbReference type="RefSeq" id="WP_071383708.1">
    <property type="nucleotide sequence ID" value="NZ_MLYO01000049.1"/>
</dbReference>
<accession>A0A1S2Q3Q3</accession>
<dbReference type="OrthoDB" id="6681382at2"/>
<organism evidence="1 2">
    <name type="scientific">Streptomyces monashensis</name>
    <dbReference type="NCBI Taxonomy" id="1678012"/>
    <lineage>
        <taxon>Bacteria</taxon>
        <taxon>Bacillati</taxon>
        <taxon>Actinomycetota</taxon>
        <taxon>Actinomycetes</taxon>
        <taxon>Kitasatosporales</taxon>
        <taxon>Streptomycetaceae</taxon>
        <taxon>Streptomyces</taxon>
    </lineage>
</organism>
<evidence type="ECO:0000313" key="1">
    <source>
        <dbReference type="EMBL" id="OIJ99824.1"/>
    </source>
</evidence>
<reference evidence="1 2" key="1">
    <citation type="submission" date="2016-10" db="EMBL/GenBank/DDBJ databases">
        <title>Genome sequence of Streptomyces sp. MUSC 1.</title>
        <authorList>
            <person name="Lee L.-H."/>
            <person name="Ser H.-L."/>
            <person name="Law J.W.-F."/>
        </authorList>
    </citation>
    <scope>NUCLEOTIDE SEQUENCE [LARGE SCALE GENOMIC DNA]</scope>
    <source>
        <strain evidence="1 2">MUSC 1</strain>
    </source>
</reference>
<evidence type="ECO:0008006" key="3">
    <source>
        <dbReference type="Google" id="ProtNLM"/>
    </source>
</evidence>
<dbReference type="Gene3D" id="2.60.120.620">
    <property type="entry name" value="q2cbj1_9rhob like domain"/>
    <property type="match status" value="1"/>
</dbReference>